<feature type="domain" description="HTH crp-type" evidence="5">
    <location>
        <begin position="126"/>
        <end position="193"/>
    </location>
</feature>
<protein>
    <submittedName>
        <fullName evidence="6">Crp/Fnr family transcriptional regulator</fullName>
    </submittedName>
</protein>
<dbReference type="Proteomes" id="UP001629058">
    <property type="component" value="Unassembled WGS sequence"/>
</dbReference>
<evidence type="ECO:0000313" key="6">
    <source>
        <dbReference type="EMBL" id="MFL9833649.1"/>
    </source>
</evidence>
<dbReference type="CDD" id="cd00038">
    <property type="entry name" value="CAP_ED"/>
    <property type="match status" value="1"/>
</dbReference>
<evidence type="ECO:0000259" key="5">
    <source>
        <dbReference type="PROSITE" id="PS51063"/>
    </source>
</evidence>
<reference evidence="6 7" key="1">
    <citation type="submission" date="2024-06" db="EMBL/GenBank/DDBJ databases">
        <authorList>
            <person name="Kaempfer P."/>
            <person name="Viver T."/>
        </authorList>
    </citation>
    <scope>NUCLEOTIDE SEQUENCE [LARGE SCALE GENOMIC DNA]</scope>
    <source>
        <strain evidence="6 7">ST-37</strain>
    </source>
</reference>
<sequence length="193" mass="22656">MISICIYAEVKKFNSGELIFSERKYSQYYFQIQLEVVKLNNFFEDGKEFVHGFPFEGHCFGEAYLLTEKPYAVNAIAVTDCEIIIMEKQSYKSLVSIYPNLLLSVSRYSAERLHFRYIISSFLGIRNPQVKIQRLLEYLKDYFGYNEPYSFCIPFTRSELASLTGLRVETVIRTLKKMESLEIVKIAQSKIYY</sequence>
<evidence type="ECO:0000256" key="3">
    <source>
        <dbReference type="ARBA" id="ARBA00023163"/>
    </source>
</evidence>
<dbReference type="SMART" id="SM00419">
    <property type="entry name" value="HTH_CRP"/>
    <property type="match status" value="1"/>
</dbReference>
<gene>
    <name evidence="6" type="ORF">ABS765_06365</name>
</gene>
<name>A0ABW8Y0S5_9FLAO</name>
<accession>A0ABW8Y0S5</accession>
<feature type="domain" description="Cyclic nucleotide-binding" evidence="4">
    <location>
        <begin position="1"/>
        <end position="95"/>
    </location>
</feature>
<evidence type="ECO:0000256" key="1">
    <source>
        <dbReference type="ARBA" id="ARBA00023015"/>
    </source>
</evidence>
<evidence type="ECO:0000256" key="2">
    <source>
        <dbReference type="ARBA" id="ARBA00023125"/>
    </source>
</evidence>
<organism evidence="6 7">
    <name type="scientific">Chryseobacterium terrae</name>
    <dbReference type="NCBI Taxonomy" id="3163299"/>
    <lineage>
        <taxon>Bacteria</taxon>
        <taxon>Pseudomonadati</taxon>
        <taxon>Bacteroidota</taxon>
        <taxon>Flavobacteriia</taxon>
        <taxon>Flavobacteriales</taxon>
        <taxon>Weeksellaceae</taxon>
        <taxon>Chryseobacterium group</taxon>
        <taxon>Chryseobacterium</taxon>
    </lineage>
</organism>
<dbReference type="InterPro" id="IPR036390">
    <property type="entry name" value="WH_DNA-bd_sf"/>
</dbReference>
<proteinExistence type="predicted"/>
<dbReference type="Pfam" id="PF13545">
    <property type="entry name" value="HTH_Crp_2"/>
    <property type="match status" value="1"/>
</dbReference>
<dbReference type="InterPro" id="IPR012318">
    <property type="entry name" value="HTH_CRP"/>
</dbReference>
<dbReference type="RefSeq" id="WP_408088710.1">
    <property type="nucleotide sequence ID" value="NZ_JBELPY010000003.1"/>
</dbReference>
<dbReference type="PROSITE" id="PS50042">
    <property type="entry name" value="CNMP_BINDING_3"/>
    <property type="match status" value="1"/>
</dbReference>
<keyword evidence="1" id="KW-0805">Transcription regulation</keyword>
<keyword evidence="2" id="KW-0238">DNA-binding</keyword>
<dbReference type="PROSITE" id="PS51063">
    <property type="entry name" value="HTH_CRP_2"/>
    <property type="match status" value="1"/>
</dbReference>
<dbReference type="EMBL" id="JBELPY010000003">
    <property type="protein sequence ID" value="MFL9833649.1"/>
    <property type="molecule type" value="Genomic_DNA"/>
</dbReference>
<dbReference type="InterPro" id="IPR036388">
    <property type="entry name" value="WH-like_DNA-bd_sf"/>
</dbReference>
<evidence type="ECO:0000259" key="4">
    <source>
        <dbReference type="PROSITE" id="PS50042"/>
    </source>
</evidence>
<dbReference type="InterPro" id="IPR014710">
    <property type="entry name" value="RmlC-like_jellyroll"/>
</dbReference>
<dbReference type="Gene3D" id="2.60.120.10">
    <property type="entry name" value="Jelly Rolls"/>
    <property type="match status" value="1"/>
</dbReference>
<dbReference type="Pfam" id="PF00027">
    <property type="entry name" value="cNMP_binding"/>
    <property type="match status" value="1"/>
</dbReference>
<dbReference type="InterPro" id="IPR018490">
    <property type="entry name" value="cNMP-bd_dom_sf"/>
</dbReference>
<keyword evidence="7" id="KW-1185">Reference proteome</keyword>
<evidence type="ECO:0000313" key="7">
    <source>
        <dbReference type="Proteomes" id="UP001629058"/>
    </source>
</evidence>
<dbReference type="SUPFAM" id="SSF51206">
    <property type="entry name" value="cAMP-binding domain-like"/>
    <property type="match status" value="1"/>
</dbReference>
<comment type="caution">
    <text evidence="6">The sequence shown here is derived from an EMBL/GenBank/DDBJ whole genome shotgun (WGS) entry which is preliminary data.</text>
</comment>
<keyword evidence="3" id="KW-0804">Transcription</keyword>
<dbReference type="SUPFAM" id="SSF46785">
    <property type="entry name" value="Winged helix' DNA-binding domain"/>
    <property type="match status" value="1"/>
</dbReference>
<dbReference type="InterPro" id="IPR000595">
    <property type="entry name" value="cNMP-bd_dom"/>
</dbReference>
<dbReference type="Gene3D" id="1.10.10.10">
    <property type="entry name" value="Winged helix-like DNA-binding domain superfamily/Winged helix DNA-binding domain"/>
    <property type="match status" value="1"/>
</dbReference>